<proteinExistence type="predicted"/>
<name>A0AAV0X829_9HEMI</name>
<sequence length="99" mass="11469">MCESSETEIDFTFGNHIFIEIYAPTSERQQNVQHFDLPLTLSTLPQKNTISNKSFTLRYVISFIAPISKGREAIGHYVSCCWCEMDNSWNIYDDLPLEQ</sequence>
<keyword evidence="2" id="KW-1185">Reference proteome</keyword>
<reference evidence="1 2" key="1">
    <citation type="submission" date="2023-01" db="EMBL/GenBank/DDBJ databases">
        <authorList>
            <person name="Whitehead M."/>
        </authorList>
    </citation>
    <scope>NUCLEOTIDE SEQUENCE [LARGE SCALE GENOMIC DNA]</scope>
</reference>
<comment type="caution">
    <text evidence="1">The sequence shown here is derived from an EMBL/GenBank/DDBJ whole genome shotgun (WGS) entry which is preliminary data.</text>
</comment>
<evidence type="ECO:0000313" key="1">
    <source>
        <dbReference type="EMBL" id="CAI6364237.1"/>
    </source>
</evidence>
<dbReference type="Proteomes" id="UP001160148">
    <property type="component" value="Unassembled WGS sequence"/>
</dbReference>
<accession>A0AAV0X829</accession>
<dbReference type="EMBL" id="CARXXK010000003">
    <property type="protein sequence ID" value="CAI6364237.1"/>
    <property type="molecule type" value="Genomic_DNA"/>
</dbReference>
<protein>
    <submittedName>
        <fullName evidence="1">Uncharacterized protein</fullName>
    </submittedName>
</protein>
<organism evidence="1 2">
    <name type="scientific">Macrosiphum euphorbiae</name>
    <name type="common">potato aphid</name>
    <dbReference type="NCBI Taxonomy" id="13131"/>
    <lineage>
        <taxon>Eukaryota</taxon>
        <taxon>Metazoa</taxon>
        <taxon>Ecdysozoa</taxon>
        <taxon>Arthropoda</taxon>
        <taxon>Hexapoda</taxon>
        <taxon>Insecta</taxon>
        <taxon>Pterygota</taxon>
        <taxon>Neoptera</taxon>
        <taxon>Paraneoptera</taxon>
        <taxon>Hemiptera</taxon>
        <taxon>Sternorrhyncha</taxon>
        <taxon>Aphidomorpha</taxon>
        <taxon>Aphidoidea</taxon>
        <taxon>Aphididae</taxon>
        <taxon>Macrosiphini</taxon>
        <taxon>Macrosiphum</taxon>
    </lineage>
</organism>
<gene>
    <name evidence="1" type="ORF">MEUPH1_LOCUS19088</name>
</gene>
<evidence type="ECO:0000313" key="2">
    <source>
        <dbReference type="Proteomes" id="UP001160148"/>
    </source>
</evidence>
<dbReference type="AlphaFoldDB" id="A0AAV0X829"/>